<name>A0A0A8YMH1_ARUDO</name>
<evidence type="ECO:0000313" key="1">
    <source>
        <dbReference type="EMBL" id="JAD26773.1"/>
    </source>
</evidence>
<protein>
    <submittedName>
        <fullName evidence="1">Uncharacterized protein</fullName>
    </submittedName>
</protein>
<reference evidence="1" key="2">
    <citation type="journal article" date="2015" name="Data Brief">
        <title>Shoot transcriptome of the giant reed, Arundo donax.</title>
        <authorList>
            <person name="Barrero R.A."/>
            <person name="Guerrero F.D."/>
            <person name="Moolhuijzen P."/>
            <person name="Goolsby J.A."/>
            <person name="Tidwell J."/>
            <person name="Bellgard S.E."/>
            <person name="Bellgard M.I."/>
        </authorList>
    </citation>
    <scope>NUCLEOTIDE SEQUENCE</scope>
    <source>
        <tissue evidence="1">Shoot tissue taken approximately 20 cm above the soil surface</tissue>
    </source>
</reference>
<proteinExistence type="predicted"/>
<dbReference type="AlphaFoldDB" id="A0A0A8YMH1"/>
<sequence>MGVLRFLYAADRSYIFGMGRL</sequence>
<accession>A0A0A8YMH1</accession>
<dbReference type="EMBL" id="GBRH01271122">
    <property type="protein sequence ID" value="JAD26773.1"/>
    <property type="molecule type" value="Transcribed_RNA"/>
</dbReference>
<reference evidence="1" key="1">
    <citation type="submission" date="2014-09" db="EMBL/GenBank/DDBJ databases">
        <authorList>
            <person name="Magalhaes I.L.F."/>
            <person name="Oliveira U."/>
            <person name="Santos F.R."/>
            <person name="Vidigal T.H.D.A."/>
            <person name="Brescovit A.D."/>
            <person name="Santos A.J."/>
        </authorList>
    </citation>
    <scope>NUCLEOTIDE SEQUENCE</scope>
    <source>
        <tissue evidence="1">Shoot tissue taken approximately 20 cm above the soil surface</tissue>
    </source>
</reference>
<organism evidence="1">
    <name type="scientific">Arundo donax</name>
    <name type="common">Giant reed</name>
    <name type="synonym">Donax arundinaceus</name>
    <dbReference type="NCBI Taxonomy" id="35708"/>
    <lineage>
        <taxon>Eukaryota</taxon>
        <taxon>Viridiplantae</taxon>
        <taxon>Streptophyta</taxon>
        <taxon>Embryophyta</taxon>
        <taxon>Tracheophyta</taxon>
        <taxon>Spermatophyta</taxon>
        <taxon>Magnoliopsida</taxon>
        <taxon>Liliopsida</taxon>
        <taxon>Poales</taxon>
        <taxon>Poaceae</taxon>
        <taxon>PACMAD clade</taxon>
        <taxon>Arundinoideae</taxon>
        <taxon>Arundineae</taxon>
        <taxon>Arundo</taxon>
    </lineage>
</organism>